<dbReference type="GO" id="GO:0008097">
    <property type="term" value="F:5S rRNA binding"/>
    <property type="evidence" value="ECO:0007669"/>
    <property type="project" value="TreeGrafter"/>
</dbReference>
<dbReference type="PANTHER" id="PTHR12899:SF3">
    <property type="entry name" value="LARGE RIBOSOMAL SUBUNIT PROTEIN UL18M"/>
    <property type="match status" value="1"/>
</dbReference>
<comment type="function">
    <text evidence="7">This is one of the proteins that bind and probably mediate the attachment of the 5S RNA into the large ribosomal subunit, where it forms part of the central protuberance.</text>
</comment>
<evidence type="ECO:0000256" key="6">
    <source>
        <dbReference type="ARBA" id="ARBA00035197"/>
    </source>
</evidence>
<dbReference type="EMBL" id="LN681225">
    <property type="protein sequence ID" value="CEK09459.1"/>
    <property type="molecule type" value="Genomic_DNA"/>
</dbReference>
<dbReference type="GO" id="GO:0006412">
    <property type="term" value="P:translation"/>
    <property type="evidence" value="ECO:0007669"/>
    <property type="project" value="UniProtKB-UniRule"/>
</dbReference>
<evidence type="ECO:0000256" key="3">
    <source>
        <dbReference type="ARBA" id="ARBA00022884"/>
    </source>
</evidence>
<dbReference type="CDD" id="cd00432">
    <property type="entry name" value="Ribosomal_L18_L5e"/>
    <property type="match status" value="1"/>
</dbReference>
<dbReference type="InterPro" id="IPR004389">
    <property type="entry name" value="Ribosomal_uL18_bac-type"/>
</dbReference>
<dbReference type="HAMAP" id="MF_01337_B">
    <property type="entry name" value="Ribosomal_uL18_B"/>
    <property type="match status" value="1"/>
</dbReference>
<organism evidence="8 9">
    <name type="scientific">Legionella hackeliae</name>
    <dbReference type="NCBI Taxonomy" id="449"/>
    <lineage>
        <taxon>Bacteria</taxon>
        <taxon>Pseudomonadati</taxon>
        <taxon>Pseudomonadota</taxon>
        <taxon>Gammaproteobacteria</taxon>
        <taxon>Legionellales</taxon>
        <taxon>Legionellaceae</taxon>
        <taxon>Legionella</taxon>
    </lineage>
</organism>
<evidence type="ECO:0000256" key="1">
    <source>
        <dbReference type="ARBA" id="ARBA00007116"/>
    </source>
</evidence>
<keyword evidence="9" id="KW-1185">Reference proteome</keyword>
<evidence type="ECO:0000313" key="8">
    <source>
        <dbReference type="EMBL" id="CEK09459.1"/>
    </source>
</evidence>
<dbReference type="OrthoDB" id="9810939at2"/>
<dbReference type="Pfam" id="PF00861">
    <property type="entry name" value="Ribosomal_L18p"/>
    <property type="match status" value="1"/>
</dbReference>
<dbReference type="NCBIfam" id="TIGR00060">
    <property type="entry name" value="L18_bact"/>
    <property type="match status" value="1"/>
</dbReference>
<dbReference type="FunFam" id="3.30.420.100:FF:000001">
    <property type="entry name" value="50S ribosomal protein L18"/>
    <property type="match status" value="1"/>
</dbReference>
<keyword evidence="4 7" id="KW-0689">Ribosomal protein</keyword>
<dbReference type="KEGG" id="lha:LHA_0355"/>
<reference evidence="9" key="1">
    <citation type="submission" date="2014-09" db="EMBL/GenBank/DDBJ databases">
        <authorList>
            <person name="Gomez-Valero L."/>
        </authorList>
    </citation>
    <scope>NUCLEOTIDE SEQUENCE [LARGE SCALE GENOMIC DNA]</scope>
    <source>
        <strain evidence="9">ATCC35250</strain>
    </source>
</reference>
<evidence type="ECO:0000256" key="4">
    <source>
        <dbReference type="ARBA" id="ARBA00022980"/>
    </source>
</evidence>
<keyword evidence="3 7" id="KW-0694">RNA-binding</keyword>
<dbReference type="InterPro" id="IPR005484">
    <property type="entry name" value="Ribosomal_uL18_bac/plant/anim"/>
</dbReference>
<evidence type="ECO:0000256" key="5">
    <source>
        <dbReference type="ARBA" id="ARBA00023274"/>
    </source>
</evidence>
<dbReference type="InterPro" id="IPR057268">
    <property type="entry name" value="Ribosomal_L18"/>
</dbReference>
<evidence type="ECO:0000313" key="9">
    <source>
        <dbReference type="Proteomes" id="UP000032803"/>
    </source>
</evidence>
<dbReference type="GO" id="GO:0022625">
    <property type="term" value="C:cytosolic large ribosomal subunit"/>
    <property type="evidence" value="ECO:0007669"/>
    <property type="project" value="TreeGrafter"/>
</dbReference>
<gene>
    <name evidence="7 8" type="primary">rplR</name>
    <name evidence="8" type="ORF">LHA_0355</name>
</gene>
<name>A0A0A8URR1_LEGHA</name>
<comment type="similarity">
    <text evidence="1 7">Belongs to the universal ribosomal protein uL18 family.</text>
</comment>
<evidence type="ECO:0000256" key="2">
    <source>
        <dbReference type="ARBA" id="ARBA00022730"/>
    </source>
</evidence>
<dbReference type="Proteomes" id="UP000032803">
    <property type="component" value="Chromosome I"/>
</dbReference>
<keyword evidence="2 7" id="KW-0699">rRNA-binding</keyword>
<dbReference type="PANTHER" id="PTHR12899">
    <property type="entry name" value="39S RIBOSOMAL PROTEIN L18, MITOCHONDRIAL"/>
    <property type="match status" value="1"/>
</dbReference>
<protein>
    <recommendedName>
        <fullName evidence="6 7">Large ribosomal subunit protein uL18</fullName>
    </recommendedName>
</protein>
<evidence type="ECO:0000256" key="7">
    <source>
        <dbReference type="HAMAP-Rule" id="MF_01337"/>
    </source>
</evidence>
<dbReference type="PATRIC" id="fig|449.7.peg.457"/>
<proteinExistence type="inferred from homology"/>
<dbReference type="SUPFAM" id="SSF53137">
    <property type="entry name" value="Translational machinery components"/>
    <property type="match status" value="1"/>
</dbReference>
<dbReference type="GO" id="GO:0003735">
    <property type="term" value="F:structural constituent of ribosome"/>
    <property type="evidence" value="ECO:0007669"/>
    <property type="project" value="InterPro"/>
</dbReference>
<dbReference type="Gene3D" id="3.30.420.100">
    <property type="match status" value="1"/>
</dbReference>
<accession>A0A0A8URR1</accession>
<dbReference type="STRING" id="449.LHA_0355"/>
<dbReference type="AlphaFoldDB" id="A0A0A8URR1"/>
<dbReference type="RefSeq" id="WP_045104990.1">
    <property type="nucleotide sequence ID" value="NZ_LN681225.1"/>
</dbReference>
<sequence>MKNKEQARIRRGLKAKAIHRRNPEKARLVVHRSGTHIYSQIVVRGEKGDVVIVCSSTMDKELKSKLSGTKVEQAQQVGKLLGERAKAKNIDEVSFDRSGFKYHGRVKALADGAREAGLNF</sequence>
<comment type="subunit">
    <text evidence="7">Part of the 50S ribosomal subunit; part of the 5S rRNA/L5/L18/L25 subcomplex. Contacts the 5S and 23S rRNAs.</text>
</comment>
<dbReference type="HOGENOM" id="CLU_098841_0_1_6"/>
<keyword evidence="5 7" id="KW-0687">Ribonucleoprotein</keyword>